<sequence length="213" mass="24037">DTIDLKDPTGQTDGVEAFRLRWFPSNYLSAWSWVTINDQDTLSYGGRVELSTNHGEWGLTVHIDPSNSLNTYGQAFGPHKRLALDYRYDGFIGFWNESAMIISDGSELSLSTIGADYTLPVADGIPIMTETMYMSSVVNGSSSSHFITAFMAGYSIGMFHNFMFISNFDWDENNTYNYLRWSSSYDHFSINCMASINPGDIDNSLQLMIIYNH</sequence>
<dbReference type="AlphaFoldDB" id="A0A383D7R7"/>
<dbReference type="EMBL" id="UINC01214886">
    <property type="protein sequence ID" value="SVE40319.1"/>
    <property type="molecule type" value="Genomic_DNA"/>
</dbReference>
<reference evidence="1" key="1">
    <citation type="submission" date="2018-05" db="EMBL/GenBank/DDBJ databases">
        <authorList>
            <person name="Lanie J.A."/>
            <person name="Ng W.-L."/>
            <person name="Kazmierczak K.M."/>
            <person name="Andrzejewski T.M."/>
            <person name="Davidsen T.M."/>
            <person name="Wayne K.J."/>
            <person name="Tettelin H."/>
            <person name="Glass J.I."/>
            <person name="Rusch D."/>
            <person name="Podicherti R."/>
            <person name="Tsui H.-C.T."/>
            <person name="Winkler M.E."/>
        </authorList>
    </citation>
    <scope>NUCLEOTIDE SEQUENCE</scope>
</reference>
<proteinExistence type="predicted"/>
<accession>A0A383D7R7</accession>
<evidence type="ECO:0000313" key="1">
    <source>
        <dbReference type="EMBL" id="SVE40319.1"/>
    </source>
</evidence>
<protein>
    <submittedName>
        <fullName evidence="1">Uncharacterized protein</fullName>
    </submittedName>
</protein>
<name>A0A383D7R7_9ZZZZ</name>
<organism evidence="1">
    <name type="scientific">marine metagenome</name>
    <dbReference type="NCBI Taxonomy" id="408172"/>
    <lineage>
        <taxon>unclassified sequences</taxon>
        <taxon>metagenomes</taxon>
        <taxon>ecological metagenomes</taxon>
    </lineage>
</organism>
<feature type="non-terminal residue" evidence="1">
    <location>
        <position position="1"/>
    </location>
</feature>
<gene>
    <name evidence="1" type="ORF">METZ01_LOCUS493173</name>
</gene>